<dbReference type="EMBL" id="JABXXV010000010">
    <property type="protein sequence ID" value="NVN48111.1"/>
    <property type="molecule type" value="Genomic_DNA"/>
</dbReference>
<feature type="transmembrane region" description="Helical" evidence="1">
    <location>
        <begin position="30"/>
        <end position="52"/>
    </location>
</feature>
<accession>A0ABX2P842</accession>
<feature type="transmembrane region" description="Helical" evidence="1">
    <location>
        <begin position="7"/>
        <end position="24"/>
    </location>
</feature>
<organism evidence="2 3">
    <name type="scientific">Asaia spathodeae</name>
    <dbReference type="NCBI Taxonomy" id="657016"/>
    <lineage>
        <taxon>Bacteria</taxon>
        <taxon>Pseudomonadati</taxon>
        <taxon>Pseudomonadota</taxon>
        <taxon>Alphaproteobacteria</taxon>
        <taxon>Acetobacterales</taxon>
        <taxon>Acetobacteraceae</taxon>
        <taxon>Asaia</taxon>
    </lineage>
</organism>
<gene>
    <name evidence="2" type="ORF">HW542_15030</name>
</gene>
<feature type="transmembrane region" description="Helical" evidence="1">
    <location>
        <begin position="64"/>
        <end position="83"/>
    </location>
</feature>
<evidence type="ECO:0000313" key="3">
    <source>
        <dbReference type="Proteomes" id="UP001516351"/>
    </source>
</evidence>
<keyword evidence="1" id="KW-0812">Transmembrane</keyword>
<proteinExistence type="predicted"/>
<protein>
    <submittedName>
        <fullName evidence="2">Uncharacterized protein</fullName>
    </submittedName>
</protein>
<keyword evidence="3" id="KW-1185">Reference proteome</keyword>
<evidence type="ECO:0000313" key="2">
    <source>
        <dbReference type="EMBL" id="NVN48111.1"/>
    </source>
</evidence>
<name>A0ABX2P842_9PROT</name>
<dbReference type="Proteomes" id="UP001516351">
    <property type="component" value="Unassembled WGS sequence"/>
</dbReference>
<dbReference type="RefSeq" id="WP_267312060.1">
    <property type="nucleotide sequence ID" value="NZ_JABXXU010000010.1"/>
</dbReference>
<sequence>MSFFRINILIVMASLLLGLGWVIAPEGARLIWIMIAQASFLGLALFTVIVTITRRAEIDRTTALRLILLVPLWLGLGLLNLAFADTLHKAWLP</sequence>
<reference evidence="2 3" key="1">
    <citation type="submission" date="2020-06" db="EMBL/GenBank/DDBJ databases">
        <title>Synonyms of Asaia species.</title>
        <authorList>
            <person name="Sombolestani A."/>
        </authorList>
    </citation>
    <scope>NUCLEOTIDE SEQUENCE [LARGE SCALE GENOMIC DNA]</scope>
    <source>
        <strain evidence="2 3">LMG 27047</strain>
    </source>
</reference>
<evidence type="ECO:0000256" key="1">
    <source>
        <dbReference type="SAM" id="Phobius"/>
    </source>
</evidence>
<keyword evidence="1" id="KW-0472">Membrane</keyword>
<comment type="caution">
    <text evidence="2">The sequence shown here is derived from an EMBL/GenBank/DDBJ whole genome shotgun (WGS) entry which is preliminary data.</text>
</comment>
<keyword evidence="1" id="KW-1133">Transmembrane helix</keyword>